<dbReference type="EMBL" id="BAABME010008360">
    <property type="protein sequence ID" value="GAA0172926.1"/>
    <property type="molecule type" value="Genomic_DNA"/>
</dbReference>
<evidence type="ECO:0000256" key="1">
    <source>
        <dbReference type="SAM" id="MobiDB-lite"/>
    </source>
</evidence>
<evidence type="ECO:0000313" key="2">
    <source>
        <dbReference type="EMBL" id="GAA0172926.1"/>
    </source>
</evidence>
<keyword evidence="3" id="KW-1185">Reference proteome</keyword>
<accession>A0AAV3RCJ3</accession>
<gene>
    <name evidence="2" type="ORF">LIER_26653</name>
</gene>
<dbReference type="AlphaFoldDB" id="A0AAV3RCJ3"/>
<sequence>MFPEYWDTRSHSYAPSIVQQTVPRVDPNAALLQELLAAHKRELSYLDTLLTKDELTKVVNEHIDLKKLQRKEGPHSELLEKFNRKDLQGLSKNPYS</sequence>
<organism evidence="2 3">
    <name type="scientific">Lithospermum erythrorhizon</name>
    <name type="common">Purple gromwell</name>
    <name type="synonym">Lithospermum officinale var. erythrorhizon</name>
    <dbReference type="NCBI Taxonomy" id="34254"/>
    <lineage>
        <taxon>Eukaryota</taxon>
        <taxon>Viridiplantae</taxon>
        <taxon>Streptophyta</taxon>
        <taxon>Embryophyta</taxon>
        <taxon>Tracheophyta</taxon>
        <taxon>Spermatophyta</taxon>
        <taxon>Magnoliopsida</taxon>
        <taxon>eudicotyledons</taxon>
        <taxon>Gunneridae</taxon>
        <taxon>Pentapetalae</taxon>
        <taxon>asterids</taxon>
        <taxon>lamiids</taxon>
        <taxon>Boraginales</taxon>
        <taxon>Boraginaceae</taxon>
        <taxon>Boraginoideae</taxon>
        <taxon>Lithospermeae</taxon>
        <taxon>Lithospermum</taxon>
    </lineage>
</organism>
<feature type="region of interest" description="Disordered" evidence="1">
    <location>
        <begin position="74"/>
        <end position="96"/>
    </location>
</feature>
<proteinExistence type="predicted"/>
<protein>
    <submittedName>
        <fullName evidence="2">Uncharacterized protein</fullName>
    </submittedName>
</protein>
<dbReference type="Proteomes" id="UP001454036">
    <property type="component" value="Unassembled WGS sequence"/>
</dbReference>
<evidence type="ECO:0000313" key="3">
    <source>
        <dbReference type="Proteomes" id="UP001454036"/>
    </source>
</evidence>
<feature type="compositionally biased region" description="Basic and acidic residues" evidence="1">
    <location>
        <begin position="74"/>
        <end position="87"/>
    </location>
</feature>
<name>A0AAV3RCJ3_LITER</name>
<comment type="caution">
    <text evidence="2">The sequence shown here is derived from an EMBL/GenBank/DDBJ whole genome shotgun (WGS) entry which is preliminary data.</text>
</comment>
<reference evidence="2 3" key="1">
    <citation type="submission" date="2024-01" db="EMBL/GenBank/DDBJ databases">
        <title>The complete chloroplast genome sequence of Lithospermum erythrorhizon: insights into the phylogenetic relationship among Boraginaceae species and the maternal lineages of purple gromwells.</title>
        <authorList>
            <person name="Okada T."/>
            <person name="Watanabe K."/>
        </authorList>
    </citation>
    <scope>NUCLEOTIDE SEQUENCE [LARGE SCALE GENOMIC DNA]</scope>
</reference>